<dbReference type="InterPro" id="IPR046953">
    <property type="entry name" value="Spore_GerAC-like_C"/>
</dbReference>
<dbReference type="Pfam" id="PF05504">
    <property type="entry name" value="Spore_GerAC"/>
    <property type="match status" value="1"/>
</dbReference>
<keyword evidence="4" id="KW-0732">Signal</keyword>
<evidence type="ECO:0000256" key="7">
    <source>
        <dbReference type="ARBA" id="ARBA00023288"/>
    </source>
</evidence>
<reference evidence="10 11" key="1">
    <citation type="submission" date="2021-03" db="EMBL/GenBank/DDBJ databases">
        <title>Genomic Encyclopedia of Type Strains, Phase IV (KMG-IV): sequencing the most valuable type-strain genomes for metagenomic binning, comparative biology and taxonomic classification.</title>
        <authorList>
            <person name="Goeker M."/>
        </authorList>
    </citation>
    <scope>NUCLEOTIDE SEQUENCE [LARGE SCALE GENOMIC DNA]</scope>
    <source>
        <strain evidence="10 11">DSM 24738</strain>
    </source>
</reference>
<comment type="similarity">
    <text evidence="2">Belongs to the GerABKC lipoprotein family.</text>
</comment>
<gene>
    <name evidence="10" type="ORF">J2Z37_003674</name>
</gene>
<accession>A0ABS4GTP8</accession>
<keyword evidence="6" id="KW-0564">Palmitate</keyword>
<feature type="domain" description="Spore germination GerAC-like C-terminal" evidence="8">
    <location>
        <begin position="198"/>
        <end position="350"/>
    </location>
</feature>
<comment type="subcellular location">
    <subcellularLocation>
        <location evidence="1">Membrane</location>
        <topology evidence="1">Lipid-anchor</topology>
    </subcellularLocation>
</comment>
<evidence type="ECO:0000256" key="1">
    <source>
        <dbReference type="ARBA" id="ARBA00004635"/>
    </source>
</evidence>
<dbReference type="InterPro" id="IPR038501">
    <property type="entry name" value="Spore_GerAC_C_sf"/>
</dbReference>
<keyword evidence="11" id="KW-1185">Reference proteome</keyword>
<dbReference type="PANTHER" id="PTHR35789:SF1">
    <property type="entry name" value="SPORE GERMINATION PROTEIN B3"/>
    <property type="match status" value="1"/>
</dbReference>
<evidence type="ECO:0000256" key="2">
    <source>
        <dbReference type="ARBA" id="ARBA00007886"/>
    </source>
</evidence>
<comment type="caution">
    <text evidence="10">The sequence shown here is derived from an EMBL/GenBank/DDBJ whole genome shotgun (WGS) entry which is preliminary data.</text>
</comment>
<evidence type="ECO:0000259" key="8">
    <source>
        <dbReference type="Pfam" id="PF05504"/>
    </source>
</evidence>
<dbReference type="Gene3D" id="3.30.300.210">
    <property type="entry name" value="Nutrient germinant receptor protein C, domain 3"/>
    <property type="match status" value="1"/>
</dbReference>
<evidence type="ECO:0000259" key="9">
    <source>
        <dbReference type="Pfam" id="PF25198"/>
    </source>
</evidence>
<keyword evidence="5" id="KW-0472">Membrane</keyword>
<dbReference type="PROSITE" id="PS51257">
    <property type="entry name" value="PROKAR_LIPOPROTEIN"/>
    <property type="match status" value="1"/>
</dbReference>
<dbReference type="InterPro" id="IPR008844">
    <property type="entry name" value="Spore_GerAC-like"/>
</dbReference>
<sequence>MKQLQRMLIIGLIGILGMTACSPFVENNTIEEIAPVIFWYIKETGDGKLKISTLAPPLVKEQKRLLTQEVHLLKQGGKEFNLNYYRELKNGQLRMLLLDEKISKKGIRQLVNTVLTDPAISQRLYLVIVTGDLDDYINYQLTKQPDLDYFLYRMFKHYEKQGDINIVNLHQFMKKLYSPYADPVLPIFKANHDNFSYEGTALFKDDRLINSIQKRQDQIFQLISNNYYLKTLALPSLSVSLGKVRSKVEMALNHDYSILTMKVKLEGRIEEYLGGKNIRDRNQFADLKRDIISYLEAQSRDLLKDLQKSKVDPLQIGTLTLTPFSRPMSEQEWFRHWEKMQIKVVYELDIQPLTKVMR</sequence>
<dbReference type="InterPro" id="IPR057336">
    <property type="entry name" value="GerAC_N"/>
</dbReference>
<dbReference type="EMBL" id="JAGGKT010000012">
    <property type="protein sequence ID" value="MBP1933661.1"/>
    <property type="molecule type" value="Genomic_DNA"/>
</dbReference>
<keyword evidence="3" id="KW-0309">Germination</keyword>
<evidence type="ECO:0000313" key="11">
    <source>
        <dbReference type="Proteomes" id="UP001519343"/>
    </source>
</evidence>
<organism evidence="10 11">
    <name type="scientific">Ammoniphilus resinae</name>
    <dbReference type="NCBI Taxonomy" id="861532"/>
    <lineage>
        <taxon>Bacteria</taxon>
        <taxon>Bacillati</taxon>
        <taxon>Bacillota</taxon>
        <taxon>Bacilli</taxon>
        <taxon>Bacillales</taxon>
        <taxon>Paenibacillaceae</taxon>
        <taxon>Aneurinibacillus group</taxon>
        <taxon>Ammoniphilus</taxon>
    </lineage>
</organism>
<feature type="domain" description="Spore germination protein N-terminal" evidence="9">
    <location>
        <begin position="29"/>
        <end position="189"/>
    </location>
</feature>
<keyword evidence="7" id="KW-0449">Lipoprotein</keyword>
<evidence type="ECO:0000256" key="5">
    <source>
        <dbReference type="ARBA" id="ARBA00023136"/>
    </source>
</evidence>
<dbReference type="Pfam" id="PF25198">
    <property type="entry name" value="Spore_GerAC_N"/>
    <property type="match status" value="1"/>
</dbReference>
<evidence type="ECO:0000256" key="3">
    <source>
        <dbReference type="ARBA" id="ARBA00022544"/>
    </source>
</evidence>
<evidence type="ECO:0000256" key="6">
    <source>
        <dbReference type="ARBA" id="ARBA00023139"/>
    </source>
</evidence>
<dbReference type="PANTHER" id="PTHR35789">
    <property type="entry name" value="SPORE GERMINATION PROTEIN B3"/>
    <property type="match status" value="1"/>
</dbReference>
<dbReference type="Proteomes" id="UP001519343">
    <property type="component" value="Unassembled WGS sequence"/>
</dbReference>
<dbReference type="RefSeq" id="WP_209811674.1">
    <property type="nucleotide sequence ID" value="NZ_JAGGKT010000012.1"/>
</dbReference>
<evidence type="ECO:0000256" key="4">
    <source>
        <dbReference type="ARBA" id="ARBA00022729"/>
    </source>
</evidence>
<protein>
    <submittedName>
        <fullName evidence="10">Spore germination protein</fullName>
    </submittedName>
</protein>
<proteinExistence type="inferred from homology"/>
<name>A0ABS4GTP8_9BACL</name>
<evidence type="ECO:0000313" key="10">
    <source>
        <dbReference type="EMBL" id="MBP1933661.1"/>
    </source>
</evidence>